<dbReference type="eggNOG" id="KOG0055">
    <property type="taxonomic scope" value="Eukaryota"/>
</dbReference>
<evidence type="ECO:0000256" key="6">
    <source>
        <dbReference type="ARBA" id="ARBA00022737"/>
    </source>
</evidence>
<evidence type="ECO:0000256" key="7">
    <source>
        <dbReference type="ARBA" id="ARBA00022741"/>
    </source>
</evidence>
<evidence type="ECO:0000256" key="13">
    <source>
        <dbReference type="ARBA" id="ARBA00034018"/>
    </source>
</evidence>
<dbReference type="FunFam" id="3.40.50.300:FF:000604">
    <property type="entry name" value="ABC transporter B family member 28"/>
    <property type="match status" value="1"/>
</dbReference>
<evidence type="ECO:0000313" key="14">
    <source>
        <dbReference type="EnsemblMetazoa" id="RPRC013677-PA"/>
    </source>
</evidence>
<dbReference type="GO" id="GO:0090374">
    <property type="term" value="P:oligopeptide export from mitochondrion"/>
    <property type="evidence" value="ECO:0007669"/>
    <property type="project" value="TreeGrafter"/>
</dbReference>
<dbReference type="GO" id="GO:0008559">
    <property type="term" value="F:ABC-type xenobiotic transporter activity"/>
    <property type="evidence" value="ECO:0007669"/>
    <property type="project" value="UniProtKB-EC"/>
</dbReference>
<dbReference type="InterPro" id="IPR003593">
    <property type="entry name" value="AAA+_ATPase"/>
</dbReference>
<comment type="catalytic activity">
    <reaction evidence="13">
        <text>ATP + H2O + xenobioticSide 1 = ADP + phosphate + xenobioticSide 2.</text>
        <dbReference type="EC" id="7.6.2.2"/>
    </reaction>
</comment>
<dbReference type="PANTHER" id="PTHR43394">
    <property type="entry name" value="ATP-DEPENDENT PERMEASE MDL1, MITOCHONDRIAL"/>
    <property type="match status" value="1"/>
</dbReference>
<evidence type="ECO:0000256" key="5">
    <source>
        <dbReference type="ARBA" id="ARBA00022692"/>
    </source>
</evidence>
<keyword evidence="7" id="KW-0547">Nucleotide-binding</keyword>
<keyword evidence="8" id="KW-0067">ATP-binding</keyword>
<dbReference type="Pfam" id="PF00664">
    <property type="entry name" value="ABC_membrane"/>
    <property type="match status" value="2"/>
</dbReference>
<proteinExistence type="inferred from homology"/>
<dbReference type="CDD" id="cd18578">
    <property type="entry name" value="ABC_6TM_Pgp_ABCB1_D2_like"/>
    <property type="match status" value="1"/>
</dbReference>
<protein>
    <recommendedName>
        <fullName evidence="3">ABC-type xenobiotic transporter</fullName>
        <ecNumber evidence="3">7.6.2.2</ecNumber>
    </recommendedName>
</protein>
<dbReference type="InterPro" id="IPR003439">
    <property type="entry name" value="ABC_transporter-like_ATP-bd"/>
</dbReference>
<keyword evidence="5" id="KW-0812">Transmembrane</keyword>
<dbReference type="PANTHER" id="PTHR43394:SF27">
    <property type="entry name" value="ATP-DEPENDENT TRANSLOCASE ABCB1-LIKE"/>
    <property type="match status" value="1"/>
</dbReference>
<keyword evidence="6" id="KW-0677">Repeat</keyword>
<dbReference type="GO" id="GO:0005743">
    <property type="term" value="C:mitochondrial inner membrane"/>
    <property type="evidence" value="ECO:0007669"/>
    <property type="project" value="TreeGrafter"/>
</dbReference>
<comment type="similarity">
    <text evidence="2">Belongs to the ABC transporter superfamily. ABCB family. Multidrug resistance exporter (TC 3.A.1.201) subfamily.</text>
</comment>
<dbReference type="CDD" id="cd18577">
    <property type="entry name" value="ABC_6TM_Pgp_ABCB1_D1_like"/>
    <property type="match status" value="1"/>
</dbReference>
<dbReference type="Gene3D" id="1.20.1560.10">
    <property type="entry name" value="ABC transporter type 1, transmembrane domain"/>
    <property type="match status" value="1"/>
</dbReference>
<dbReference type="HOGENOM" id="CLU_000604_17_2_1"/>
<accession>T1IBK7</accession>
<dbReference type="InterPro" id="IPR011527">
    <property type="entry name" value="ABC1_TM_dom"/>
</dbReference>
<dbReference type="Proteomes" id="UP000015103">
    <property type="component" value="Unassembled WGS sequence"/>
</dbReference>
<reference evidence="14" key="1">
    <citation type="submission" date="2015-05" db="UniProtKB">
        <authorList>
            <consortium name="EnsemblMetazoa"/>
        </authorList>
    </citation>
    <scope>IDENTIFICATION</scope>
</reference>
<dbReference type="OMA" id="FFDMEEH"/>
<evidence type="ECO:0000256" key="3">
    <source>
        <dbReference type="ARBA" id="ARBA00012191"/>
    </source>
</evidence>
<keyword evidence="12" id="KW-0325">Glycoprotein</keyword>
<organism evidence="14 15">
    <name type="scientific">Rhodnius prolixus</name>
    <name type="common">Triatomid bug</name>
    <dbReference type="NCBI Taxonomy" id="13249"/>
    <lineage>
        <taxon>Eukaryota</taxon>
        <taxon>Metazoa</taxon>
        <taxon>Ecdysozoa</taxon>
        <taxon>Arthropoda</taxon>
        <taxon>Hexapoda</taxon>
        <taxon>Insecta</taxon>
        <taxon>Pterygota</taxon>
        <taxon>Neoptera</taxon>
        <taxon>Paraneoptera</taxon>
        <taxon>Hemiptera</taxon>
        <taxon>Heteroptera</taxon>
        <taxon>Panheteroptera</taxon>
        <taxon>Cimicomorpha</taxon>
        <taxon>Reduviidae</taxon>
        <taxon>Triatominae</taxon>
        <taxon>Rhodnius</taxon>
    </lineage>
</organism>
<dbReference type="EC" id="7.6.2.2" evidence="3"/>
<dbReference type="VEuPathDB" id="VectorBase:RPRC013677"/>
<dbReference type="Pfam" id="PF00005">
    <property type="entry name" value="ABC_tran"/>
    <property type="match status" value="2"/>
</dbReference>
<dbReference type="Gene3D" id="3.40.50.300">
    <property type="entry name" value="P-loop containing nucleotide triphosphate hydrolases"/>
    <property type="match status" value="2"/>
</dbReference>
<dbReference type="EnsemblMetazoa" id="RPRC013677-RA">
    <property type="protein sequence ID" value="RPRC013677-PA"/>
    <property type="gene ID" value="RPRC013677"/>
</dbReference>
<dbReference type="InterPro" id="IPR017871">
    <property type="entry name" value="ABC_transporter-like_CS"/>
</dbReference>
<sequence>VNDLNESMNTFALYYLGIGILSFCSSYLQYFLWETSCERQIYKLRQLFFSQVLRQEISWYDMKKEGDLSCKLSDDIERIREGIGYKFSIVTQYLSSFVSGIAVGFYVNWRLTSVLLGVGPFVIGTAAAYAKVFFKKIVLEQMKYSEASGIADEVLACLRTVTSFGGEKKESKRYEDAIESGRQLVMSKYQTISCSIFVISFIVYGSNSVGLYYGGYLIGEGLCTPGSVFAVFLSVMTTAFSVGNVLPYINAVSAAMGSASNIYNIISRKPEIDSYSEEGLRLNRLEGKIEFKDVHFSYPIRQNVPVLKGLTMEIKPGETVAIIGSSGSGKSTIVNLLLRFYDINRGQICIDDNDIKCLNLKWLRNNIGVVSQEPVLFGVPIADNIRYGKEDITLEEIEKACVVANAHSFIMDLPERKRRKVFKAKIHLLGSGRLSCKNGRRCYLHNSVLPLLNGQSTILLYCEGIVQEALDKAMIGRTTIVIAHRLSTIRNVDKIFGLQNGVPVECGTHEQLMSKQGLYYNLVMAQSKEANEQELVDEFDELEEKVPQIFSTVSSQSSLTSRDLNEMENISQAVKQPIMARGYIGEVGDNYLLRLTKMNASEWPMLLTGMITCCCVGFIWPAFAFLYGQMFSTFKLKGEEFDKAIIYWTAMFAGLGLFAGAGFGMQNLSLSSATEHLIARLRTKSFNNILRQEISWFDDENYSVGRLITKLARDAPIVKSASGVRAGTVITSFITMAAGLVIAFIFGWKLALSLSLGVPLLAYSGYKNTALLRSNQKRDAALMEQAGKVATESLQNIRTVQSLGKEHVFVNQYVKLLETPYKETKKQVLIFSLACAFSQAFLLFMYAAGFRIGSYFISNGDIFYPNLVRYYTYLYDFFESLFKKIPYLQDWTRAAMSAKSIFGILDKKSLLDPLSEDGLKPDISGKLSFENIVFSYPSRTNVKILRGFTVRVNVGQTLALVGGSGCGKSTVISLLERFYIPEEGKILIDDCDINVLNIAHLRAQIGLVTQEPDLFNCSIKDNIAYGALHMHISDEDIVQAAKIANIHDFISSLPQGYDTMCGDRGAQLSGGQKQRIAIARAIVRNPKILLLDEATSALDTESEKVVQDALDKAR</sequence>
<comment type="subcellular location">
    <subcellularLocation>
        <location evidence="1">Membrane</location>
        <topology evidence="1">Multi-pass membrane protein</topology>
    </subcellularLocation>
</comment>
<dbReference type="InterPro" id="IPR039421">
    <property type="entry name" value="Type_1_exporter"/>
</dbReference>
<dbReference type="STRING" id="13249.T1IBK7"/>
<evidence type="ECO:0000256" key="12">
    <source>
        <dbReference type="ARBA" id="ARBA00023180"/>
    </source>
</evidence>
<evidence type="ECO:0000256" key="11">
    <source>
        <dbReference type="ARBA" id="ARBA00023136"/>
    </source>
</evidence>
<evidence type="ECO:0000256" key="8">
    <source>
        <dbReference type="ARBA" id="ARBA00022840"/>
    </source>
</evidence>
<keyword evidence="4" id="KW-0813">Transport</keyword>
<name>T1IBK7_RHOPR</name>
<dbReference type="SUPFAM" id="SSF90123">
    <property type="entry name" value="ABC transporter transmembrane region"/>
    <property type="match status" value="2"/>
</dbReference>
<evidence type="ECO:0000256" key="4">
    <source>
        <dbReference type="ARBA" id="ARBA00022448"/>
    </source>
</evidence>
<dbReference type="FunCoup" id="T1IBK7">
    <property type="interactions" value="76"/>
</dbReference>
<dbReference type="SUPFAM" id="SSF52540">
    <property type="entry name" value="P-loop containing nucleoside triphosphate hydrolases"/>
    <property type="match status" value="2"/>
</dbReference>
<dbReference type="InParanoid" id="T1IBK7"/>
<dbReference type="FunFam" id="3.40.50.300:FF:000479">
    <property type="entry name" value="Multidrug resistance protein 1A"/>
    <property type="match status" value="1"/>
</dbReference>
<dbReference type="GO" id="GO:0097254">
    <property type="term" value="P:renal tubular secretion"/>
    <property type="evidence" value="ECO:0007669"/>
    <property type="project" value="UniProtKB-ARBA"/>
</dbReference>
<dbReference type="InterPro" id="IPR027417">
    <property type="entry name" value="P-loop_NTPase"/>
</dbReference>
<dbReference type="PROSITE" id="PS50893">
    <property type="entry name" value="ABC_TRANSPORTER_2"/>
    <property type="match status" value="2"/>
</dbReference>
<dbReference type="AlphaFoldDB" id="T1IBK7"/>
<dbReference type="InterPro" id="IPR036640">
    <property type="entry name" value="ABC1_TM_sf"/>
</dbReference>
<evidence type="ECO:0000256" key="1">
    <source>
        <dbReference type="ARBA" id="ARBA00004141"/>
    </source>
</evidence>
<dbReference type="SMART" id="SM00382">
    <property type="entry name" value="AAA"/>
    <property type="match status" value="2"/>
</dbReference>
<dbReference type="PROSITE" id="PS00211">
    <property type="entry name" value="ABC_TRANSPORTER_1"/>
    <property type="match status" value="1"/>
</dbReference>
<evidence type="ECO:0000256" key="10">
    <source>
        <dbReference type="ARBA" id="ARBA00022989"/>
    </source>
</evidence>
<dbReference type="GO" id="GO:0017085">
    <property type="term" value="P:response to insecticide"/>
    <property type="evidence" value="ECO:0007669"/>
    <property type="project" value="UniProtKB-ARBA"/>
</dbReference>
<keyword evidence="10" id="KW-1133">Transmembrane helix</keyword>
<evidence type="ECO:0000256" key="2">
    <source>
        <dbReference type="ARBA" id="ARBA00007577"/>
    </source>
</evidence>
<dbReference type="GO" id="GO:0005524">
    <property type="term" value="F:ATP binding"/>
    <property type="evidence" value="ECO:0007669"/>
    <property type="project" value="UniProtKB-KW"/>
</dbReference>
<dbReference type="GO" id="GO:0015421">
    <property type="term" value="F:ABC-type oligopeptide transporter activity"/>
    <property type="evidence" value="ECO:0007669"/>
    <property type="project" value="TreeGrafter"/>
</dbReference>
<keyword evidence="15" id="KW-1185">Reference proteome</keyword>
<evidence type="ECO:0000256" key="9">
    <source>
        <dbReference type="ARBA" id="ARBA00022967"/>
    </source>
</evidence>
<dbReference type="PROSITE" id="PS50929">
    <property type="entry name" value="ABC_TM1F"/>
    <property type="match status" value="2"/>
</dbReference>
<keyword evidence="11" id="KW-0472">Membrane</keyword>
<keyword evidence="9" id="KW-1278">Translocase</keyword>
<dbReference type="EMBL" id="ACPB03018354">
    <property type="status" value="NOT_ANNOTATED_CDS"/>
    <property type="molecule type" value="Genomic_DNA"/>
</dbReference>
<evidence type="ECO:0000313" key="15">
    <source>
        <dbReference type="Proteomes" id="UP000015103"/>
    </source>
</evidence>
<dbReference type="GO" id="GO:0016887">
    <property type="term" value="F:ATP hydrolysis activity"/>
    <property type="evidence" value="ECO:0007669"/>
    <property type="project" value="InterPro"/>
</dbReference>